<organism evidence="1 2">
    <name type="scientific">Providencia stuartii</name>
    <dbReference type="NCBI Taxonomy" id="588"/>
    <lineage>
        <taxon>Bacteria</taxon>
        <taxon>Pseudomonadati</taxon>
        <taxon>Pseudomonadota</taxon>
        <taxon>Gammaproteobacteria</taxon>
        <taxon>Enterobacterales</taxon>
        <taxon>Morganellaceae</taxon>
        <taxon>Providencia</taxon>
    </lineage>
</organism>
<proteinExistence type="predicted"/>
<dbReference type="Proteomes" id="UP000179588">
    <property type="component" value="Unassembled WGS sequence"/>
</dbReference>
<dbReference type="OrthoDB" id="6466039at2"/>
<protein>
    <submittedName>
        <fullName evidence="1">Uncharacterized protein</fullName>
    </submittedName>
</protein>
<dbReference type="AlphaFoldDB" id="A0A1S1HUE1"/>
<gene>
    <name evidence="1" type="ORF">A3Q29_16250</name>
</gene>
<reference evidence="1 2" key="1">
    <citation type="submission" date="2016-03" db="EMBL/GenBank/DDBJ databases">
        <title>Genome sequence of Providencia stuartii strain, isolated from the salivary glands of larval Lucilia sericata.</title>
        <authorList>
            <person name="Yuan Y."/>
            <person name="Zhang Y."/>
            <person name="Fu S."/>
            <person name="Crippen T.L."/>
            <person name="Visi D."/>
            <person name="Benbow M.E."/>
            <person name="Allen M."/>
            <person name="Tomberlin J.K."/>
            <person name="Sze S.-H."/>
            <person name="Tarone A.M."/>
        </authorList>
    </citation>
    <scope>NUCLEOTIDE SEQUENCE [LARGE SCALE GENOMIC DNA]</scope>
    <source>
        <strain evidence="1 2">Crippen</strain>
    </source>
</reference>
<name>A0A1S1HUE1_PROST</name>
<accession>A0A1S1HUE1</accession>
<dbReference type="EMBL" id="LVIE01000090">
    <property type="protein sequence ID" value="OHT24953.1"/>
    <property type="molecule type" value="Genomic_DNA"/>
</dbReference>
<comment type="caution">
    <text evidence="1">The sequence shown here is derived from an EMBL/GenBank/DDBJ whole genome shotgun (WGS) entry which is preliminary data.</text>
</comment>
<dbReference type="RefSeq" id="WP_070926210.1">
    <property type="nucleotide sequence ID" value="NZ_CANMXG010000002.1"/>
</dbReference>
<keyword evidence="2" id="KW-1185">Reference proteome</keyword>
<evidence type="ECO:0000313" key="2">
    <source>
        <dbReference type="Proteomes" id="UP000179588"/>
    </source>
</evidence>
<evidence type="ECO:0000313" key="1">
    <source>
        <dbReference type="EMBL" id="OHT24953.1"/>
    </source>
</evidence>
<sequence>MKTQLFSKLFIAIALLTSASVFAQTTETMPSHENVKIEHSLKQNKLGDPGDIESIREQVEVNRIELSETTTDRRFNGRQFRIDDKKD</sequence>